<feature type="transmembrane region" description="Helical" evidence="1">
    <location>
        <begin position="241"/>
        <end position="260"/>
    </location>
</feature>
<reference evidence="3 5" key="1">
    <citation type="submission" date="2023-10" db="EMBL/GenBank/DDBJ databases">
        <title>Culture-based analysis of two novel bacteria associated with mangrove crab gills.</title>
        <authorList>
            <person name="Yang X."/>
            <person name="Garuglieri E."/>
            <person name="Van Goethem M.W."/>
            <person name="Fusi M."/>
            <person name="Marasco R."/>
            <person name="Daffonchio D.G."/>
        </authorList>
    </citation>
    <scope>NUCLEOTIDE SEQUENCE [LARGE SCALE GENOMIC DNA]</scope>
    <source>
        <strain evidence="4">UG2-1</strain>
        <strain evidence="3">UG2-2</strain>
        <strain evidence="5">UG2_2</strain>
    </source>
</reference>
<evidence type="ECO:0000313" key="5">
    <source>
        <dbReference type="Proteomes" id="UP001368318"/>
    </source>
</evidence>
<keyword evidence="1" id="KW-0472">Membrane</keyword>
<feature type="transmembrane region" description="Helical" evidence="1">
    <location>
        <begin position="144"/>
        <end position="163"/>
    </location>
</feature>
<evidence type="ECO:0000313" key="4">
    <source>
        <dbReference type="EMBL" id="WXA13895.1"/>
    </source>
</evidence>
<feature type="transmembrane region" description="Helical" evidence="1">
    <location>
        <begin position="115"/>
        <end position="132"/>
    </location>
</feature>
<dbReference type="EMBL" id="CP136924">
    <property type="protein sequence ID" value="WXA03683.1"/>
    <property type="molecule type" value="Genomic_DNA"/>
</dbReference>
<dbReference type="AlphaFoldDB" id="A0AAU6P1G9"/>
<dbReference type="PANTHER" id="PTHR39430:SF1">
    <property type="entry name" value="PROTEASE"/>
    <property type="match status" value="1"/>
</dbReference>
<evidence type="ECO:0000259" key="2">
    <source>
        <dbReference type="Pfam" id="PF02517"/>
    </source>
</evidence>
<name>A0AAU6P1G9_9FLAO</name>
<dbReference type="Proteomes" id="UP001368318">
    <property type="component" value="Chromosome"/>
</dbReference>
<accession>A0AAU6P1G9</accession>
<gene>
    <name evidence="4" type="ORF">R3L15_03260</name>
    <name evidence="3" type="ORF">R3L16_04135</name>
</gene>
<dbReference type="InterPro" id="IPR003675">
    <property type="entry name" value="Rce1/LyrA-like_dom"/>
</dbReference>
<dbReference type="EMBL" id="CP136925">
    <property type="protein sequence ID" value="WXA13895.1"/>
    <property type="molecule type" value="Genomic_DNA"/>
</dbReference>
<feature type="transmembrane region" description="Helical" evidence="1">
    <location>
        <begin position="175"/>
        <end position="194"/>
    </location>
</feature>
<proteinExistence type="predicted"/>
<organism evidence="3 5">
    <name type="scientific">Mangrovimonas cancribranchiae</name>
    <dbReference type="NCBI Taxonomy" id="3080055"/>
    <lineage>
        <taxon>Bacteria</taxon>
        <taxon>Pseudomonadati</taxon>
        <taxon>Bacteroidota</taxon>
        <taxon>Flavobacteriia</taxon>
        <taxon>Flavobacteriales</taxon>
        <taxon>Flavobacteriaceae</taxon>
        <taxon>Mangrovimonas</taxon>
    </lineage>
</organism>
<evidence type="ECO:0000256" key="1">
    <source>
        <dbReference type="SAM" id="Phobius"/>
    </source>
</evidence>
<dbReference type="GO" id="GO:0004175">
    <property type="term" value="F:endopeptidase activity"/>
    <property type="evidence" value="ECO:0007669"/>
    <property type="project" value="UniProtKB-ARBA"/>
</dbReference>
<keyword evidence="1" id="KW-0812">Transmembrane</keyword>
<evidence type="ECO:0000313" key="3">
    <source>
        <dbReference type="EMBL" id="WXA03683.1"/>
    </source>
</evidence>
<protein>
    <submittedName>
        <fullName evidence="3">Type II CAAX endopeptidase family protein</fullName>
    </submittedName>
</protein>
<feature type="domain" description="CAAX prenyl protease 2/Lysostaphin resistance protein A-like" evidence="2">
    <location>
        <begin position="114"/>
        <end position="211"/>
    </location>
</feature>
<dbReference type="RefSeq" id="WP_338733200.1">
    <property type="nucleotide sequence ID" value="NZ_CP136924.1"/>
</dbReference>
<keyword evidence="1" id="KW-1133">Transmembrane helix</keyword>
<dbReference type="GO" id="GO:0080120">
    <property type="term" value="P:CAAX-box protein maturation"/>
    <property type="evidence" value="ECO:0007669"/>
    <property type="project" value="UniProtKB-ARBA"/>
</dbReference>
<feature type="transmembrane region" description="Helical" evidence="1">
    <location>
        <begin position="39"/>
        <end position="56"/>
    </location>
</feature>
<feature type="transmembrane region" description="Helical" evidence="1">
    <location>
        <begin position="76"/>
        <end position="95"/>
    </location>
</feature>
<dbReference type="Pfam" id="PF02517">
    <property type="entry name" value="Rce1-like"/>
    <property type="match status" value="1"/>
</dbReference>
<dbReference type="KEGG" id="mcaa:R3L15_03260"/>
<dbReference type="PANTHER" id="PTHR39430">
    <property type="entry name" value="MEMBRANE-ASSOCIATED PROTEASE-RELATED"/>
    <property type="match status" value="1"/>
</dbReference>
<sequence length="272" mass="30912">MKRLLAQYPNVSRIILATLLFAVVLVLSIIFNKGVVKQYFPYTAPILLFLATWFFYKGEGKTLKAIGLNFSLRNLLCLPLGILIGAFAFFGAKYLRAVLVGETFELSLSIDYSTILYAFYFILPQVATEELLFRGYLFKKTIEIFNVVVANVIFSILFMLIHVLDEGVLNNMGMIVMLGISIPVGHLLFATGLLKCKTLYFPIGLHLGNNWATRHLISSGNSGESIFFIPNTVVFDTWTPFIAMLILFNGFYLLVTFLIWKWNDLLLFRRKT</sequence>
<keyword evidence="5" id="KW-1185">Reference proteome</keyword>
<feature type="transmembrane region" description="Helical" evidence="1">
    <location>
        <begin position="12"/>
        <end position="33"/>
    </location>
</feature>